<evidence type="ECO:0000256" key="6">
    <source>
        <dbReference type="ARBA" id="ARBA00023295"/>
    </source>
</evidence>
<dbReference type="GO" id="GO:0006689">
    <property type="term" value="P:ganglioside catabolic process"/>
    <property type="evidence" value="ECO:0007669"/>
    <property type="project" value="TreeGrafter"/>
</dbReference>
<evidence type="ECO:0000256" key="1">
    <source>
        <dbReference type="ARBA" id="ARBA00001231"/>
    </source>
</evidence>
<dbReference type="SUPFAM" id="SSF51445">
    <property type="entry name" value="(Trans)glycosidases"/>
    <property type="match status" value="1"/>
</dbReference>
<evidence type="ECO:0000256" key="10">
    <source>
        <dbReference type="PIRSR" id="PIRSR001093-2"/>
    </source>
</evidence>
<reference evidence="14 15" key="1">
    <citation type="submission" date="2015-01" db="EMBL/GenBank/DDBJ databases">
        <title>Evolution of Trichinella species and genotypes.</title>
        <authorList>
            <person name="Korhonen P.K."/>
            <person name="Edoardo P."/>
            <person name="Giuseppe L.R."/>
            <person name="Gasser R.B."/>
        </authorList>
    </citation>
    <scope>NUCLEOTIDE SEQUENCE [LARGE SCALE GENOMIC DNA]</scope>
    <source>
        <strain evidence="14">ISS13</strain>
    </source>
</reference>
<evidence type="ECO:0000259" key="13">
    <source>
        <dbReference type="Pfam" id="PF14845"/>
    </source>
</evidence>
<dbReference type="Gene3D" id="3.30.379.10">
    <property type="entry name" value="Chitobiase/beta-hexosaminidase domain 2-like"/>
    <property type="match status" value="1"/>
</dbReference>
<evidence type="ECO:0000256" key="9">
    <source>
        <dbReference type="PIRSR" id="PIRSR001093-1"/>
    </source>
</evidence>
<evidence type="ECO:0000256" key="7">
    <source>
        <dbReference type="ARBA" id="ARBA00053719"/>
    </source>
</evidence>
<dbReference type="AlphaFoldDB" id="A0A0V1EYH5"/>
<dbReference type="GO" id="GO:0005764">
    <property type="term" value="C:lysosome"/>
    <property type="evidence" value="ECO:0007669"/>
    <property type="project" value="TreeGrafter"/>
</dbReference>
<dbReference type="CDD" id="cd06562">
    <property type="entry name" value="GH20_HexA_HexB-like"/>
    <property type="match status" value="1"/>
</dbReference>
<keyword evidence="3" id="KW-0732">Signal</keyword>
<dbReference type="InterPro" id="IPR029018">
    <property type="entry name" value="Hex-like_dom2"/>
</dbReference>
<dbReference type="GO" id="GO:0030203">
    <property type="term" value="P:glycosaminoglycan metabolic process"/>
    <property type="evidence" value="ECO:0007669"/>
    <property type="project" value="TreeGrafter"/>
</dbReference>
<evidence type="ECO:0000313" key="15">
    <source>
        <dbReference type="Proteomes" id="UP000054632"/>
    </source>
</evidence>
<dbReference type="Pfam" id="PF14845">
    <property type="entry name" value="Glycohydro_20b2"/>
    <property type="match status" value="1"/>
</dbReference>
<dbReference type="PIRSF" id="PIRSF001093">
    <property type="entry name" value="B-hxosamndse_ab_euk"/>
    <property type="match status" value="1"/>
</dbReference>
<name>A0A0V1EYH5_TRIPS</name>
<feature type="disulfide bond" evidence="10">
    <location>
        <begin position="109"/>
        <end position="151"/>
    </location>
</feature>
<evidence type="ECO:0000256" key="2">
    <source>
        <dbReference type="ARBA" id="ARBA00006285"/>
    </source>
</evidence>
<keyword evidence="11" id="KW-0472">Membrane</keyword>
<comment type="caution">
    <text evidence="14">The sequence shown here is derived from an EMBL/GenBank/DDBJ whole genome shotgun (WGS) entry which is preliminary data.</text>
</comment>
<dbReference type="InterPro" id="IPR029019">
    <property type="entry name" value="HEX_eukaryotic_N"/>
</dbReference>
<evidence type="ECO:0000256" key="8">
    <source>
        <dbReference type="PIRNR" id="PIRNR001093"/>
    </source>
</evidence>
<dbReference type="PANTHER" id="PTHR22600:SF21">
    <property type="entry name" value="BETA-HEXOSAMINIDASE A"/>
    <property type="match status" value="1"/>
</dbReference>
<evidence type="ECO:0000313" key="14">
    <source>
        <dbReference type="EMBL" id="KRY79018.1"/>
    </source>
</evidence>
<gene>
    <name evidence="14" type="primary">Hexa</name>
    <name evidence="14" type="ORF">T4A_12323</name>
</gene>
<feature type="domain" description="Glycoside hydrolase family 20 catalytic" evidence="12">
    <location>
        <begin position="219"/>
        <end position="539"/>
    </location>
</feature>
<feature type="domain" description="Beta-hexosaminidase eukaryotic type N-terminal" evidence="13">
    <location>
        <begin position="80"/>
        <end position="194"/>
    </location>
</feature>
<sequence length="581" mass="66992">MQIHLYVNLAPLEKYSKMQKCVKEARKLQPVSQCSHFKNKLFSQGIIMRMSILYLIVMLNTGFVKLSISKFIPSRTYGIPWPMPHEFTLDNGNFSLSQESFKFYTTYSCDILANAMQFYRKILFPPSDSSNDETGELLPFTTLKIVVYMPCPPGYPTPNMIENYTLSLWPNGTGLLESLQVWGAIRGLETFSQLVIPADPVEHGPTVLRSAIINDSPRFPHRGILLDTSRHFIPVDVIKTQIELMAQNKFNVFHWHIVDDPSFPYQSDSFPNLSNKGAFSNERIYKKLDILKVINYARLWGIRVIAEFDTPCHVQSWADAMENLTSSCDIPHLYFHPLTGSLDPTRSETYSFMKTLLQEVFNDFPDEHFHLGGDECDLGCWDYNSAIRAFKKEMNFTTLKEVQSYYLNKLLDLVMEIRPNLTPILWEDVLSDSIKYSDKLIIQMWLGNTRNQQRTRLANITARGYRALVSSCWYLNIIKYGIDWPEYYDCDPRDFNGTLEQKSLVLGGEACIWGEHVDSSNLTPRLWPRAAAVGERLWSMDMKRNESTAQRLENHRCRLLARGYTVEPVNGPGYCYEVAKL</sequence>
<dbReference type="Pfam" id="PF00728">
    <property type="entry name" value="Glyco_hydro_20"/>
    <property type="match status" value="1"/>
</dbReference>
<evidence type="ECO:0000259" key="12">
    <source>
        <dbReference type="Pfam" id="PF00728"/>
    </source>
</evidence>
<dbReference type="PRINTS" id="PR00738">
    <property type="entry name" value="GLHYDRLASE20"/>
</dbReference>
<keyword evidence="6 8" id="KW-0326">Glycosidase</keyword>
<feature type="active site" description="Proton donor" evidence="9">
    <location>
        <position position="375"/>
    </location>
</feature>
<feature type="disulfide bond" evidence="10">
    <location>
        <begin position="557"/>
        <end position="575"/>
    </location>
</feature>
<feature type="disulfide bond" evidence="10">
    <location>
        <begin position="328"/>
        <end position="380"/>
    </location>
</feature>
<dbReference type="EMBL" id="JYDR01000002">
    <property type="protein sequence ID" value="KRY79018.1"/>
    <property type="molecule type" value="Genomic_DNA"/>
</dbReference>
<keyword evidence="11" id="KW-0812">Transmembrane</keyword>
<dbReference type="Proteomes" id="UP000054632">
    <property type="component" value="Unassembled WGS sequence"/>
</dbReference>
<comment type="function">
    <text evidence="7">Responsible for the degradation of GM2 gangliosides, and a variety of other molecules containing terminal N-acetyl hexosamines. Degrades chitotriose.</text>
</comment>
<dbReference type="SUPFAM" id="SSF55545">
    <property type="entry name" value="beta-N-acetylhexosaminidase-like domain"/>
    <property type="match status" value="1"/>
</dbReference>
<evidence type="ECO:0000256" key="3">
    <source>
        <dbReference type="ARBA" id="ARBA00022729"/>
    </source>
</evidence>
<dbReference type="PANTHER" id="PTHR22600">
    <property type="entry name" value="BETA-HEXOSAMINIDASE"/>
    <property type="match status" value="1"/>
</dbReference>
<dbReference type="GO" id="GO:0016020">
    <property type="term" value="C:membrane"/>
    <property type="evidence" value="ECO:0007669"/>
    <property type="project" value="TreeGrafter"/>
</dbReference>
<dbReference type="Gene3D" id="3.20.20.80">
    <property type="entry name" value="Glycosidases"/>
    <property type="match status" value="1"/>
</dbReference>
<protein>
    <recommendedName>
        <fullName evidence="8">Beta-hexosaminidase</fullName>
        <ecNumber evidence="8">3.2.1.52</ecNumber>
    </recommendedName>
</protein>
<keyword evidence="4 8" id="KW-0378">Hydrolase</keyword>
<comment type="catalytic activity">
    <reaction evidence="1 8">
        <text>Hydrolysis of terminal non-reducing N-acetyl-D-hexosamine residues in N-acetyl-beta-D-hexosaminides.</text>
        <dbReference type="EC" id="3.2.1.52"/>
    </reaction>
</comment>
<dbReference type="GO" id="GO:0005975">
    <property type="term" value="P:carbohydrate metabolic process"/>
    <property type="evidence" value="ECO:0007669"/>
    <property type="project" value="InterPro"/>
</dbReference>
<feature type="transmembrane region" description="Helical" evidence="11">
    <location>
        <begin position="46"/>
        <end position="64"/>
    </location>
</feature>
<accession>A0A0V1EYH5</accession>
<dbReference type="InterPro" id="IPR015883">
    <property type="entry name" value="Glyco_hydro_20_cat"/>
</dbReference>
<dbReference type="InterPro" id="IPR017853">
    <property type="entry name" value="GH"/>
</dbReference>
<comment type="similarity">
    <text evidence="2 8">Belongs to the glycosyl hydrolase 20 family.</text>
</comment>
<keyword evidence="5" id="KW-0325">Glycoprotein</keyword>
<dbReference type="FunFam" id="3.20.20.80:FF:000063">
    <property type="entry name" value="Beta-hexosaminidase"/>
    <property type="match status" value="1"/>
</dbReference>
<dbReference type="InterPro" id="IPR025705">
    <property type="entry name" value="Beta_hexosaminidase_sua/sub"/>
</dbReference>
<evidence type="ECO:0000256" key="11">
    <source>
        <dbReference type="SAM" id="Phobius"/>
    </source>
</evidence>
<dbReference type="GO" id="GO:0004563">
    <property type="term" value="F:beta-N-acetylhexosaminidase activity"/>
    <property type="evidence" value="ECO:0007669"/>
    <property type="project" value="UniProtKB-EC"/>
</dbReference>
<proteinExistence type="inferred from homology"/>
<keyword evidence="11" id="KW-1133">Transmembrane helix</keyword>
<evidence type="ECO:0000256" key="4">
    <source>
        <dbReference type="ARBA" id="ARBA00022801"/>
    </source>
</evidence>
<organism evidence="14 15">
    <name type="scientific">Trichinella pseudospiralis</name>
    <name type="common">Parasitic roundworm</name>
    <dbReference type="NCBI Taxonomy" id="6337"/>
    <lineage>
        <taxon>Eukaryota</taxon>
        <taxon>Metazoa</taxon>
        <taxon>Ecdysozoa</taxon>
        <taxon>Nematoda</taxon>
        <taxon>Enoplea</taxon>
        <taxon>Dorylaimia</taxon>
        <taxon>Trichinellida</taxon>
        <taxon>Trichinellidae</taxon>
        <taxon>Trichinella</taxon>
    </lineage>
</organism>
<keyword evidence="10" id="KW-1015">Disulfide bond</keyword>
<dbReference type="EC" id="3.2.1.52" evidence="8"/>
<evidence type="ECO:0000256" key="5">
    <source>
        <dbReference type="ARBA" id="ARBA00023180"/>
    </source>
</evidence>